<dbReference type="InParanoid" id="A0A177BXZ4"/>
<dbReference type="RefSeq" id="XP_018030186.1">
    <property type="nucleotide sequence ID" value="XM_018182263.1"/>
</dbReference>
<evidence type="ECO:0000313" key="2">
    <source>
        <dbReference type="Proteomes" id="UP000077069"/>
    </source>
</evidence>
<sequence length="257" mass="27401">MLNHGGYDRDLVDEVSLGAYLITDGANRRYGNVTGNGHDHATTPRKPTRIGLTTATVITPGGAKTSGTPAEVNIVTEADTKSATEPAPEAVAAIRDAKAHLASIAISGRRIVAMIEAMESSEVSPESGDFSAHDVTWNMEPPITTAPLDSIPSGRSQFSTALPHGDESDILACTLTDFVQITIANFTSTQIRVHEAEISVPSDPQQNSSTVINFARLQCINNSEFCGEGPKVEENWLNILAYMCVLPYPPPKEKGLA</sequence>
<keyword evidence="2" id="KW-1185">Reference proteome</keyword>
<protein>
    <submittedName>
        <fullName evidence="1">Uncharacterized protein</fullName>
    </submittedName>
</protein>
<proteinExistence type="predicted"/>
<accession>A0A177BXZ4</accession>
<evidence type="ECO:0000313" key="1">
    <source>
        <dbReference type="EMBL" id="OAF99820.1"/>
    </source>
</evidence>
<dbReference type="Proteomes" id="UP000077069">
    <property type="component" value="Unassembled WGS sequence"/>
</dbReference>
<name>A0A177BXZ4_9PLEO</name>
<reference evidence="1 2" key="1">
    <citation type="submission" date="2016-05" db="EMBL/GenBank/DDBJ databases">
        <title>Comparative analysis of secretome profiles of manganese(II)-oxidizing ascomycete fungi.</title>
        <authorList>
            <consortium name="DOE Joint Genome Institute"/>
            <person name="Zeiner C.A."/>
            <person name="Purvine S.O."/>
            <person name="Zink E.M."/>
            <person name="Wu S."/>
            <person name="Pasa-Tolic L."/>
            <person name="Chaput D.L."/>
            <person name="Haridas S."/>
            <person name="Grigoriev I.V."/>
            <person name="Santelli C.M."/>
            <person name="Hansel C.M."/>
        </authorList>
    </citation>
    <scope>NUCLEOTIDE SEQUENCE [LARGE SCALE GENOMIC DNA]</scope>
    <source>
        <strain evidence="1 2">AP3s5-JAC2a</strain>
    </source>
</reference>
<dbReference type="OrthoDB" id="10649659at2759"/>
<dbReference type="EMBL" id="KV441561">
    <property type="protein sequence ID" value="OAF99820.1"/>
    <property type="molecule type" value="Genomic_DNA"/>
</dbReference>
<dbReference type="AlphaFoldDB" id="A0A177BXZ4"/>
<organism evidence="1 2">
    <name type="scientific">Paraphaeosphaeria sporulosa</name>
    <dbReference type="NCBI Taxonomy" id="1460663"/>
    <lineage>
        <taxon>Eukaryota</taxon>
        <taxon>Fungi</taxon>
        <taxon>Dikarya</taxon>
        <taxon>Ascomycota</taxon>
        <taxon>Pezizomycotina</taxon>
        <taxon>Dothideomycetes</taxon>
        <taxon>Pleosporomycetidae</taxon>
        <taxon>Pleosporales</taxon>
        <taxon>Massarineae</taxon>
        <taxon>Didymosphaeriaceae</taxon>
        <taxon>Paraphaeosphaeria</taxon>
    </lineage>
</organism>
<gene>
    <name evidence="1" type="ORF">CC84DRAFT_1210091</name>
</gene>
<dbReference type="GeneID" id="28765749"/>